<dbReference type="AlphaFoldDB" id="A0A9Q0S5Y9"/>
<evidence type="ECO:0000313" key="2">
    <source>
        <dbReference type="Proteomes" id="UP001151699"/>
    </source>
</evidence>
<reference evidence="1" key="1">
    <citation type="submission" date="2022-07" db="EMBL/GenBank/DDBJ databases">
        <authorList>
            <person name="Trinca V."/>
            <person name="Uliana J.V.C."/>
            <person name="Torres T.T."/>
            <person name="Ward R.J."/>
            <person name="Monesi N."/>
        </authorList>
    </citation>
    <scope>NUCLEOTIDE SEQUENCE</scope>
    <source>
        <strain evidence="1">HSMRA1968</strain>
        <tissue evidence="1">Whole embryos</tissue>
    </source>
</reference>
<accession>A0A9Q0S5Y9</accession>
<protein>
    <submittedName>
        <fullName evidence="1">Uncharacterized protein</fullName>
    </submittedName>
</protein>
<proteinExistence type="predicted"/>
<evidence type="ECO:0000313" key="1">
    <source>
        <dbReference type="EMBL" id="KAJ6646627.1"/>
    </source>
</evidence>
<organism evidence="1 2">
    <name type="scientific">Pseudolycoriella hygida</name>
    <dbReference type="NCBI Taxonomy" id="35572"/>
    <lineage>
        <taxon>Eukaryota</taxon>
        <taxon>Metazoa</taxon>
        <taxon>Ecdysozoa</taxon>
        <taxon>Arthropoda</taxon>
        <taxon>Hexapoda</taxon>
        <taxon>Insecta</taxon>
        <taxon>Pterygota</taxon>
        <taxon>Neoptera</taxon>
        <taxon>Endopterygota</taxon>
        <taxon>Diptera</taxon>
        <taxon>Nematocera</taxon>
        <taxon>Sciaroidea</taxon>
        <taxon>Sciaridae</taxon>
        <taxon>Pseudolycoriella</taxon>
    </lineage>
</organism>
<comment type="caution">
    <text evidence="1">The sequence shown here is derived from an EMBL/GenBank/DDBJ whole genome shotgun (WGS) entry which is preliminary data.</text>
</comment>
<keyword evidence="2" id="KW-1185">Reference proteome</keyword>
<dbReference type="EMBL" id="WJQU01000001">
    <property type="protein sequence ID" value="KAJ6646627.1"/>
    <property type="molecule type" value="Genomic_DNA"/>
</dbReference>
<dbReference type="Proteomes" id="UP001151699">
    <property type="component" value="Chromosome A"/>
</dbReference>
<sequence>MLSVIAINNHEVRTTKYSVGSVSFNNKHLKKRVLAIAGNNSLFMVSLKLQGKNNCSEFARSFSCNSDVVDNLTPNFMFLDHAGSKAYEKLTSFFFH</sequence>
<name>A0A9Q0S5Y9_9DIPT</name>
<gene>
    <name evidence="1" type="ORF">Bhyg_01840</name>
</gene>